<name>A0A1S4BXQ6_TOBAC</name>
<dbReference type="GeneID" id="107813002"/>
<evidence type="ECO:0000313" key="5">
    <source>
        <dbReference type="Proteomes" id="UP000790787"/>
    </source>
</evidence>
<keyword evidence="5" id="KW-1185">Reference proteome</keyword>
<dbReference type="KEGG" id="nta:107813002"/>
<dbReference type="InterPro" id="IPR050425">
    <property type="entry name" value="NAD(P)_dehydrat-like"/>
</dbReference>
<evidence type="ECO:0000256" key="3">
    <source>
        <dbReference type="RuleBase" id="RU004475"/>
    </source>
</evidence>
<dbReference type="InterPro" id="IPR002225">
    <property type="entry name" value="3Beta_OHSteriod_DH/Estase"/>
</dbReference>
<organism evidence="5 6">
    <name type="scientific">Nicotiana tabacum</name>
    <name type="common">Common tobacco</name>
    <dbReference type="NCBI Taxonomy" id="4097"/>
    <lineage>
        <taxon>Eukaryota</taxon>
        <taxon>Viridiplantae</taxon>
        <taxon>Streptophyta</taxon>
        <taxon>Embryophyta</taxon>
        <taxon>Tracheophyta</taxon>
        <taxon>Spermatophyta</taxon>
        <taxon>Magnoliopsida</taxon>
        <taxon>eudicotyledons</taxon>
        <taxon>Gunneridae</taxon>
        <taxon>Pentapetalae</taxon>
        <taxon>asterids</taxon>
        <taxon>lamiids</taxon>
        <taxon>Solanales</taxon>
        <taxon>Solanaceae</taxon>
        <taxon>Nicotianoideae</taxon>
        <taxon>Nicotianeae</taxon>
        <taxon>Nicotiana</taxon>
    </lineage>
</organism>
<proteinExistence type="inferred from homology"/>
<evidence type="ECO:0000256" key="1">
    <source>
        <dbReference type="ARBA" id="ARBA00022857"/>
    </source>
</evidence>
<dbReference type="AlphaFoldDB" id="A0A1S4BXQ6"/>
<dbReference type="PANTHER" id="PTHR10366:SF483">
    <property type="entry name" value="CINNAMOYL COA REDUCTASE-LIKE PROTEIN"/>
    <property type="match status" value="1"/>
</dbReference>
<dbReference type="OrthoDB" id="2735536at2759"/>
<dbReference type="Proteomes" id="UP000790787">
    <property type="component" value="Chromosome 17"/>
</dbReference>
<evidence type="ECO:0000256" key="2">
    <source>
        <dbReference type="ARBA" id="ARBA00023002"/>
    </source>
</evidence>
<gene>
    <name evidence="6" type="primary">LOC107813002</name>
</gene>
<keyword evidence="1" id="KW-0521">NADP</keyword>
<dbReference type="SUPFAM" id="SSF51735">
    <property type="entry name" value="NAD(P)-binding Rossmann-fold domains"/>
    <property type="match status" value="1"/>
</dbReference>
<dbReference type="GO" id="GO:0006694">
    <property type="term" value="P:steroid biosynthetic process"/>
    <property type="evidence" value="ECO:0007669"/>
    <property type="project" value="InterPro"/>
</dbReference>
<dbReference type="RefSeq" id="XP_016493687.1">
    <property type="nucleotide sequence ID" value="XM_016638201.2"/>
</dbReference>
<dbReference type="RefSeq" id="XP_016493687.1">
    <property type="nucleotide sequence ID" value="XM_016638201.1"/>
</dbReference>
<keyword evidence="2 3" id="KW-0560">Oxidoreductase</keyword>
<comment type="similarity">
    <text evidence="3">Belongs to the 3-beta-HSD family.</text>
</comment>
<sequence>MGIVCPDESKRIEIEEFRRMLLSYAAVHRTKAAAAAAAADDDEFRNPQQLPTAVQQNRELEEKKVCVTSGVSFLGIAIVNQLLLRGYSVRVIVEKQEDLEKLREMEITGEMRQSKSSTVEAVMANLNDVQSLSEAFNGCRGVFHTAAFVDPAGLSGYSKSMAEVEVMVSKNMTQACAVTPSVKYCMLTSSLLACVWKDLNSSTTIDNDSWSDESICINKKLWYALGKLKAERVAWNVAKESGFKLATICPGLVTGPDFLSRNPTSTIAYLKGAQEMFRNGLLATVDVNRLAISHVLVFEEMKNTASGRYISFERVIRSEEDFEKLARETGTEIRTSTNSIIGASNTHRIGIKLSNAKLCRLMSATFRCNS</sequence>
<dbReference type="STRING" id="4097.A0A1S4BXQ6"/>
<dbReference type="PaxDb" id="4097-A0A1S4BXQ6"/>
<dbReference type="InterPro" id="IPR036291">
    <property type="entry name" value="NAD(P)-bd_dom_sf"/>
</dbReference>
<accession>A0A1S4BXQ6</accession>
<evidence type="ECO:0000259" key="4">
    <source>
        <dbReference type="Pfam" id="PF01073"/>
    </source>
</evidence>
<reference evidence="6" key="2">
    <citation type="submission" date="2025-08" db="UniProtKB">
        <authorList>
            <consortium name="RefSeq"/>
        </authorList>
    </citation>
    <scope>IDENTIFICATION</scope>
    <source>
        <tissue evidence="6">Leaf</tissue>
    </source>
</reference>
<reference evidence="5" key="1">
    <citation type="journal article" date="2014" name="Nat. Commun.">
        <title>The tobacco genome sequence and its comparison with those of tomato and potato.</title>
        <authorList>
            <person name="Sierro N."/>
            <person name="Battey J.N."/>
            <person name="Ouadi S."/>
            <person name="Bakaher N."/>
            <person name="Bovet L."/>
            <person name="Willig A."/>
            <person name="Goepfert S."/>
            <person name="Peitsch M.C."/>
            <person name="Ivanov N.V."/>
        </authorList>
    </citation>
    <scope>NUCLEOTIDE SEQUENCE [LARGE SCALE GENOMIC DNA]</scope>
</reference>
<dbReference type="Gene3D" id="3.40.50.720">
    <property type="entry name" value="NAD(P)-binding Rossmann-like Domain"/>
    <property type="match status" value="1"/>
</dbReference>
<evidence type="ECO:0000313" key="6">
    <source>
        <dbReference type="RefSeq" id="XP_016493687.1"/>
    </source>
</evidence>
<protein>
    <submittedName>
        <fullName evidence="6">Cinnamoyl-CoA reductase-like SNL6 isoform X1</fullName>
    </submittedName>
    <submittedName>
        <fullName evidence="6">Tetraketide alpha-pyrone reductase 1 isoform X1</fullName>
    </submittedName>
</protein>
<dbReference type="Pfam" id="PF01073">
    <property type="entry name" value="3Beta_HSD"/>
    <property type="match status" value="1"/>
</dbReference>
<dbReference type="OMA" id="ICFDQVI"/>
<dbReference type="PANTHER" id="PTHR10366">
    <property type="entry name" value="NAD DEPENDENT EPIMERASE/DEHYDRATASE"/>
    <property type="match status" value="1"/>
</dbReference>
<feature type="domain" description="3-beta hydroxysteroid dehydrogenase/isomerase" evidence="4">
    <location>
        <begin position="67"/>
        <end position="297"/>
    </location>
</feature>
<dbReference type="SMR" id="A0A1S4BXQ6"/>
<dbReference type="GO" id="GO:0016616">
    <property type="term" value="F:oxidoreductase activity, acting on the CH-OH group of donors, NAD or NADP as acceptor"/>
    <property type="evidence" value="ECO:0000318"/>
    <property type="project" value="GO_Central"/>
</dbReference>